<comment type="subcellular location">
    <subcellularLocation>
        <location evidence="1">Membrane</location>
        <topology evidence="1">Multi-pass membrane protein</topology>
    </subcellularLocation>
</comment>
<feature type="compositionally biased region" description="Low complexity" evidence="6">
    <location>
        <begin position="868"/>
        <end position="880"/>
    </location>
</feature>
<gene>
    <name evidence="8" type="ORF">BGZ80_006826</name>
</gene>
<dbReference type="Gene3D" id="3.30.1370.10">
    <property type="entry name" value="K Homology domain, type 1"/>
    <property type="match status" value="4"/>
</dbReference>
<evidence type="ECO:0000256" key="3">
    <source>
        <dbReference type="ARBA" id="ARBA00022989"/>
    </source>
</evidence>
<dbReference type="Pfam" id="PF01741">
    <property type="entry name" value="MscL"/>
    <property type="match status" value="1"/>
</dbReference>
<dbReference type="InterPro" id="IPR036019">
    <property type="entry name" value="MscL_channel"/>
</dbReference>
<feature type="compositionally biased region" description="Polar residues" evidence="6">
    <location>
        <begin position="36"/>
        <end position="50"/>
    </location>
</feature>
<dbReference type="InterPro" id="IPR004088">
    <property type="entry name" value="KH_dom_type_1"/>
</dbReference>
<dbReference type="GO" id="GO:0016020">
    <property type="term" value="C:membrane"/>
    <property type="evidence" value="ECO:0007669"/>
    <property type="project" value="UniProtKB-SubCell"/>
</dbReference>
<dbReference type="InterPro" id="IPR037673">
    <property type="entry name" value="MSC/AndL"/>
</dbReference>
<organism evidence="8 9">
    <name type="scientific">Entomortierella chlamydospora</name>
    <dbReference type="NCBI Taxonomy" id="101097"/>
    <lineage>
        <taxon>Eukaryota</taxon>
        <taxon>Fungi</taxon>
        <taxon>Fungi incertae sedis</taxon>
        <taxon>Mucoromycota</taxon>
        <taxon>Mortierellomycotina</taxon>
        <taxon>Mortierellomycetes</taxon>
        <taxon>Mortierellales</taxon>
        <taxon>Mortierellaceae</taxon>
        <taxon>Entomortierella</taxon>
    </lineage>
</organism>
<feature type="compositionally biased region" description="Low complexity" evidence="6">
    <location>
        <begin position="1207"/>
        <end position="1222"/>
    </location>
</feature>
<feature type="region of interest" description="Disordered" evidence="6">
    <location>
        <begin position="690"/>
        <end position="721"/>
    </location>
</feature>
<dbReference type="GO" id="GO:0008381">
    <property type="term" value="F:mechanosensitive monoatomic ion channel activity"/>
    <property type="evidence" value="ECO:0007669"/>
    <property type="project" value="TreeGrafter"/>
</dbReference>
<dbReference type="SMART" id="SM00322">
    <property type="entry name" value="KH"/>
    <property type="match status" value="4"/>
</dbReference>
<evidence type="ECO:0000256" key="4">
    <source>
        <dbReference type="ARBA" id="ARBA00023136"/>
    </source>
</evidence>
<dbReference type="CDD" id="cd00105">
    <property type="entry name" value="KH-I"/>
    <property type="match status" value="1"/>
</dbReference>
<feature type="region of interest" description="Disordered" evidence="6">
    <location>
        <begin position="1203"/>
        <end position="1246"/>
    </location>
</feature>
<feature type="compositionally biased region" description="Low complexity" evidence="6">
    <location>
        <begin position="1455"/>
        <end position="1467"/>
    </location>
</feature>
<keyword evidence="3" id="KW-1133">Transmembrane helix</keyword>
<feature type="region of interest" description="Disordered" evidence="6">
    <location>
        <begin position="1039"/>
        <end position="1106"/>
    </location>
</feature>
<dbReference type="InterPro" id="IPR056553">
    <property type="entry name" value="KH_Mug60-KHD4"/>
</dbReference>
<feature type="region of interest" description="Disordered" evidence="6">
    <location>
        <begin position="972"/>
        <end position="1026"/>
    </location>
</feature>
<dbReference type="GO" id="GO:0003723">
    <property type="term" value="F:RNA binding"/>
    <property type="evidence" value="ECO:0007669"/>
    <property type="project" value="UniProtKB-UniRule"/>
</dbReference>
<feature type="compositionally biased region" description="Polar residues" evidence="6">
    <location>
        <begin position="1118"/>
        <end position="1134"/>
    </location>
</feature>
<evidence type="ECO:0000313" key="9">
    <source>
        <dbReference type="Proteomes" id="UP000703661"/>
    </source>
</evidence>
<dbReference type="InterPro" id="IPR036612">
    <property type="entry name" value="KH_dom_type_1_sf"/>
</dbReference>
<dbReference type="Proteomes" id="UP000703661">
    <property type="component" value="Unassembled WGS sequence"/>
</dbReference>
<evidence type="ECO:0000256" key="6">
    <source>
        <dbReference type="SAM" id="MobiDB-lite"/>
    </source>
</evidence>
<keyword evidence="2" id="KW-0812">Transmembrane</keyword>
<feature type="compositionally biased region" description="Polar residues" evidence="6">
    <location>
        <begin position="989"/>
        <end position="1018"/>
    </location>
</feature>
<feature type="compositionally biased region" description="Low complexity" evidence="6">
    <location>
        <begin position="1057"/>
        <end position="1093"/>
    </location>
</feature>
<feature type="domain" description="K Homology" evidence="7">
    <location>
        <begin position="194"/>
        <end position="274"/>
    </location>
</feature>
<dbReference type="Gene3D" id="1.10.1200.120">
    <property type="entry name" value="Large-conductance mechanosensitive channel, MscL, domain 1"/>
    <property type="match status" value="1"/>
</dbReference>
<feature type="compositionally biased region" description="Basic and acidic residues" evidence="6">
    <location>
        <begin position="1437"/>
        <end position="1450"/>
    </location>
</feature>
<evidence type="ECO:0000256" key="1">
    <source>
        <dbReference type="ARBA" id="ARBA00004141"/>
    </source>
</evidence>
<keyword evidence="9" id="KW-1185">Reference proteome</keyword>
<proteinExistence type="predicted"/>
<dbReference type="PANTHER" id="PTHR30266">
    <property type="entry name" value="MECHANOSENSITIVE CHANNEL MSCL"/>
    <property type="match status" value="1"/>
</dbReference>
<feature type="domain" description="K Homology" evidence="7">
    <location>
        <begin position="492"/>
        <end position="572"/>
    </location>
</feature>
<dbReference type="InterPro" id="IPR004087">
    <property type="entry name" value="KH_dom"/>
</dbReference>
<feature type="compositionally biased region" description="Low complexity" evidence="6">
    <location>
        <begin position="973"/>
        <end position="988"/>
    </location>
</feature>
<reference evidence="8" key="1">
    <citation type="journal article" date="2020" name="Fungal Divers.">
        <title>Resolving the Mortierellaceae phylogeny through synthesis of multi-gene phylogenetics and phylogenomics.</title>
        <authorList>
            <person name="Vandepol N."/>
            <person name="Liber J."/>
            <person name="Desiro A."/>
            <person name="Na H."/>
            <person name="Kennedy M."/>
            <person name="Barry K."/>
            <person name="Grigoriev I.V."/>
            <person name="Miller A.N."/>
            <person name="O'Donnell K."/>
            <person name="Stajich J.E."/>
            <person name="Bonito G."/>
        </authorList>
    </citation>
    <scope>NUCLEOTIDE SEQUENCE</scope>
    <source>
        <strain evidence="8">NRRL 2769</strain>
    </source>
</reference>
<comment type="caution">
    <text evidence="8">The sequence shown here is derived from an EMBL/GenBank/DDBJ whole genome shotgun (WGS) entry which is preliminary data.</text>
</comment>
<feature type="region of interest" description="Disordered" evidence="6">
    <location>
        <begin position="848"/>
        <end position="955"/>
    </location>
</feature>
<feature type="region of interest" description="Disordered" evidence="6">
    <location>
        <begin position="36"/>
        <end position="87"/>
    </location>
</feature>
<evidence type="ECO:0000313" key="8">
    <source>
        <dbReference type="EMBL" id="KAG0023981.1"/>
    </source>
</evidence>
<feature type="region of interest" description="Disordered" evidence="6">
    <location>
        <begin position="1118"/>
        <end position="1165"/>
    </location>
</feature>
<feature type="domain" description="K Homology" evidence="7">
    <location>
        <begin position="577"/>
        <end position="645"/>
    </location>
</feature>
<sequence>MGMRTMGRTIEERLSISISKDLISLENAATLQEHGNIQGQPSALSASPTASIPGLTLGATKSGGKCETDTDTQSRYLPSPPADKVSQDDITQNALHAQPSSNSDEKLSSPTSTTFAQSFTVLPQFKAAVDEISATTRTTITLLSNNAHILSSGRTITAGLGRQNMVELQVTGMWENAEAARMLLLVAIDTLKPGVVSDKLTVELKFQNMIGGRKRQSLQDLMSKTRTSIYLTSPLVQTANKSGIPVDSRYNEIYITGESKQVAAAKDALSRAYSRAQTSSLSCTRQVNIATRKLDWMLLNHREKLRSIMIDNATFIAFPPLGGTHPTISVYGESSVNVERTIRTVMQLSCHFHSGSITMRDSAISMHLPQSLSSFANICKSVSQASGSEVEYRNNGFLVFGSEIQIRMAMQYLTEADIVKSLPSEFKFSVELANEHREFISGKKNGKINRIMKATGAKIKFDQCNEYNFYVDLSSGIAMKAMEALVLLQEELPAEISFFVPETYHKRIIGVGGKNIQRIMKKYGVYVKFSNSEEFATLGGYFDNLDNVVARTPSKNSINLENLKQAVMELVSAKDKDFVSHRLLIPKQLHLSLMSEHSAALRDIHDATNSTVLFTAREAGSDIVTISGPESLIQQAVEMLLSMVKEQYVIPIKYSAALDNVLELPEFKSEVVDAMKQAWSITLVLPKAKSSEPRNKGADNGGQSKESGEGRAPSTNESSLAKPRDDCAFIFEYTRNKEEYLKNAKDLLIKFLVKHNIEVNEHEIEIPRPRSSSFGEPFANLHNRIASSGANCFADNQSYGPSDYVLFDNTAPAFDSAPGNTGVIGGGSLVTSDIRALFTPSAPSSFIPSLDTSPSRWTDHSRHLSAYSGSPSTHSPGTSTLGASFGVGSTSNIGQNPGNSSAFARTTPSPVDPWAPSKHQQRQSQTSASYLGPIGDLRSTPSGYYSPGGYSQSPHTSMLASDVAFNKALAFQSSGSNSSGNRYSGGNSPVQSGATNLGSFGNPTSRQGSPQHTPTQRPSSGSSSNRNSMQFLEEKMLAGSTFGPGYGPSLNSGGGRSSHQQHLGYQLSQQQQSQYVTQTQHQSLHSYPQQQQQHQHHQHHGISGPTYASHLQLQNSFSYPHQRQRHSSQNSAASHHTMGLGHIGGGPGSAGGSVNSDEVSTEDDSDEVFDEMRNRQRMQSAPAQMFQQSQLLQQSFHTGGFGGGYEGYSSHNSSSSSLLNRRGSGGSTHSIGFQQQQQQQQQIYSQKSLDYSSHLSNGSLDLYGQNALASAMEKACLNSQTESDMNAVGGRSSQGRFGQNRHTIGVANNVNSTLPGTATGSRFEGDHGFFSSGFGGIIGEEAHGYGQGNGLVNGLGHPIGSAFDTHSQALGHQSFSSTFGNFAGSVDGKLFSSESNGRTVKSVNSNLSASAAPFYMDPSLHHGQLDQTSLGQSLGHRHNDSKQQGAEDVRILTVSPSAGSSSSSNAAHGRNDYRHGSQDATISADELAPSVDGIRYRTNTSSGIDEKMALMNHQQPDQSDIDGTQQQAGKGEHHHHLECFHAPGEHCSLPDMMQPLVSPLHHAAVENVVIKVLDSADVTQKTIFYFWDEWKLFVNRGNVIDLGIGVVIGGAFSDIIDSFVADILTPPLSLWAAGANLENSFFVLRQGRTPGKVYATYQEAQADGAV</sequence>
<evidence type="ECO:0000256" key="5">
    <source>
        <dbReference type="PROSITE-ProRule" id="PRU00117"/>
    </source>
</evidence>
<keyword evidence="4" id="KW-0472">Membrane</keyword>
<evidence type="ECO:0000259" key="7">
    <source>
        <dbReference type="SMART" id="SM00322"/>
    </source>
</evidence>
<feature type="compositionally biased region" description="Gly residues" evidence="6">
    <location>
        <begin position="1141"/>
        <end position="1151"/>
    </location>
</feature>
<dbReference type="PROSITE" id="PS50084">
    <property type="entry name" value="KH_TYPE_1"/>
    <property type="match status" value="2"/>
</dbReference>
<evidence type="ECO:0000256" key="2">
    <source>
        <dbReference type="ARBA" id="ARBA00022692"/>
    </source>
</evidence>
<dbReference type="SUPFAM" id="SSF54791">
    <property type="entry name" value="Eukaryotic type KH-domain (KH-domain type I)"/>
    <property type="match status" value="4"/>
</dbReference>
<feature type="compositionally biased region" description="Polar residues" evidence="6">
    <location>
        <begin position="887"/>
        <end position="909"/>
    </location>
</feature>
<feature type="compositionally biased region" description="Low complexity" evidence="6">
    <location>
        <begin position="939"/>
        <end position="954"/>
    </location>
</feature>
<dbReference type="Pfam" id="PF00013">
    <property type="entry name" value="KH_1"/>
    <property type="match status" value="1"/>
</dbReference>
<accession>A0A9P6T4H0</accession>
<protein>
    <recommendedName>
        <fullName evidence="7">K Homology domain-containing protein</fullName>
    </recommendedName>
</protein>
<dbReference type="CDD" id="cd22453">
    <property type="entry name" value="KH-I_MUG60_like"/>
    <property type="match status" value="1"/>
</dbReference>
<dbReference type="SUPFAM" id="SSF81330">
    <property type="entry name" value="Gated mechanosensitive channel"/>
    <property type="match status" value="1"/>
</dbReference>
<dbReference type="PANTHER" id="PTHR30266:SF2">
    <property type="entry name" value="LARGE-CONDUCTANCE MECHANOSENSITIVE CHANNEL"/>
    <property type="match status" value="1"/>
</dbReference>
<feature type="region of interest" description="Disordered" evidence="6">
    <location>
        <begin position="1418"/>
        <end position="1483"/>
    </location>
</feature>
<feature type="compositionally biased region" description="Gly residues" evidence="6">
    <location>
        <begin position="1042"/>
        <end position="1056"/>
    </location>
</feature>
<name>A0A9P6T4H0_9FUNG</name>
<keyword evidence="5" id="KW-0694">RNA-binding</keyword>
<feature type="domain" description="K Homology" evidence="7">
    <location>
        <begin position="424"/>
        <end position="487"/>
    </location>
</feature>
<dbReference type="EMBL" id="JAAAID010000034">
    <property type="protein sequence ID" value="KAG0023981.1"/>
    <property type="molecule type" value="Genomic_DNA"/>
</dbReference>
<dbReference type="Pfam" id="PF24563">
    <property type="entry name" value="KH_Mug60-KHD4"/>
    <property type="match status" value="1"/>
</dbReference>